<comment type="caution">
    <text evidence="1">The sequence shown here is derived from an EMBL/GenBank/DDBJ whole genome shotgun (WGS) entry which is preliminary data.</text>
</comment>
<name>A0A8K0J5I4_9HYPO</name>
<gene>
    <name evidence="1" type="ORF">E4U42_004915</name>
</gene>
<dbReference type="AlphaFoldDB" id="A0A8K0J5I4"/>
<keyword evidence="2" id="KW-1185">Reference proteome</keyword>
<evidence type="ECO:0000313" key="2">
    <source>
        <dbReference type="Proteomes" id="UP000811619"/>
    </source>
</evidence>
<organism evidence="1 2">
    <name type="scientific">Claviceps africana</name>
    <dbReference type="NCBI Taxonomy" id="83212"/>
    <lineage>
        <taxon>Eukaryota</taxon>
        <taxon>Fungi</taxon>
        <taxon>Dikarya</taxon>
        <taxon>Ascomycota</taxon>
        <taxon>Pezizomycotina</taxon>
        <taxon>Sordariomycetes</taxon>
        <taxon>Hypocreomycetidae</taxon>
        <taxon>Hypocreales</taxon>
        <taxon>Clavicipitaceae</taxon>
        <taxon>Claviceps</taxon>
    </lineage>
</organism>
<accession>A0A8K0J5I4</accession>
<dbReference type="EMBL" id="SRPY01000442">
    <property type="protein sequence ID" value="KAG5923593.1"/>
    <property type="molecule type" value="Genomic_DNA"/>
</dbReference>
<proteinExistence type="predicted"/>
<dbReference type="Proteomes" id="UP000811619">
    <property type="component" value="Unassembled WGS sequence"/>
</dbReference>
<protein>
    <submittedName>
        <fullName evidence="1">Uncharacterized protein</fullName>
    </submittedName>
</protein>
<evidence type="ECO:0000313" key="1">
    <source>
        <dbReference type="EMBL" id="KAG5923593.1"/>
    </source>
</evidence>
<reference evidence="1" key="1">
    <citation type="journal article" date="2020" name="bioRxiv">
        <title>Whole genome comparisons of ergot fungi reveals the divergence and evolution of species within the genus Claviceps are the result of varying mechanisms driving genome evolution and host range expansion.</title>
        <authorList>
            <person name="Wyka S.A."/>
            <person name="Mondo S.J."/>
            <person name="Liu M."/>
            <person name="Dettman J."/>
            <person name="Nalam V."/>
            <person name="Broders K.D."/>
        </authorList>
    </citation>
    <scope>NUCLEOTIDE SEQUENCE</scope>
    <source>
        <strain evidence="1">CCC 489</strain>
    </source>
</reference>
<sequence>MSGSNDGHLQMFCDVEYRRLHLIHYRLPRLQHALTASCKLDGGRIVGNHDLILK</sequence>